<organism evidence="3 4">
    <name type="scientific">Mycolicibacterium mageritense</name>
    <name type="common">Mycobacterium mageritense</name>
    <dbReference type="NCBI Taxonomy" id="53462"/>
    <lineage>
        <taxon>Bacteria</taxon>
        <taxon>Bacillati</taxon>
        <taxon>Actinomycetota</taxon>
        <taxon>Actinomycetes</taxon>
        <taxon>Mycobacteriales</taxon>
        <taxon>Mycobacteriaceae</taxon>
        <taxon>Mycolicibacterium</taxon>
    </lineage>
</organism>
<feature type="compositionally biased region" description="Low complexity" evidence="1">
    <location>
        <begin position="151"/>
        <end position="168"/>
    </location>
</feature>
<proteinExistence type="predicted"/>
<evidence type="ECO:0000313" key="4">
    <source>
        <dbReference type="Proteomes" id="UP000465622"/>
    </source>
</evidence>
<evidence type="ECO:0000313" key="3">
    <source>
        <dbReference type="EMBL" id="BBX33626.1"/>
    </source>
</evidence>
<sequence length="201" mass="21198">MLTDNQRDKLTTLAFLGGIALTLIGGGIWVTAPKPVNCNAEAADVETANQYLRNVPRAPLLGEDAYSTARQQATAQVNRAKSAESLCRLKRSGASSSGQKDLGVKVGIAGLAIAGAAGFTLWRDENDGDEPAAQQPETVAAPPPPPPPVPVYDYPVDYPAYAESPAEPEYAEPVEEAPRTRSGWGTSSKRKLTFGDEGSES</sequence>
<dbReference type="EMBL" id="AP022567">
    <property type="protein sequence ID" value="BBX33626.1"/>
    <property type="molecule type" value="Genomic_DNA"/>
</dbReference>
<protein>
    <submittedName>
        <fullName evidence="3">Uncharacterized protein</fullName>
    </submittedName>
</protein>
<keyword evidence="4" id="KW-1185">Reference proteome</keyword>
<feature type="transmembrane region" description="Helical" evidence="2">
    <location>
        <begin position="12"/>
        <end position="32"/>
    </location>
</feature>
<accession>A0ABM7HSU6</accession>
<feature type="compositionally biased region" description="Pro residues" evidence="1">
    <location>
        <begin position="141"/>
        <end position="150"/>
    </location>
</feature>
<name>A0ABM7HSU6_MYCME</name>
<reference evidence="3 4" key="1">
    <citation type="journal article" date="2019" name="Emerg. Microbes Infect.">
        <title>Comprehensive subspecies identification of 175 nontuberculous mycobacteria species based on 7547 genomic profiles.</title>
        <authorList>
            <person name="Matsumoto Y."/>
            <person name="Kinjo T."/>
            <person name="Motooka D."/>
            <person name="Nabeya D."/>
            <person name="Jung N."/>
            <person name="Uechi K."/>
            <person name="Horii T."/>
            <person name="Iida T."/>
            <person name="Fujita J."/>
            <person name="Nakamura S."/>
        </authorList>
    </citation>
    <scope>NUCLEOTIDE SEQUENCE [LARGE SCALE GENOMIC DNA]</scope>
    <source>
        <strain evidence="3 4">JCM 12375</strain>
    </source>
</reference>
<keyword evidence="2" id="KW-0472">Membrane</keyword>
<keyword evidence="2" id="KW-1133">Transmembrane helix</keyword>
<keyword evidence="2" id="KW-0812">Transmembrane</keyword>
<feature type="region of interest" description="Disordered" evidence="1">
    <location>
        <begin position="122"/>
        <end position="201"/>
    </location>
</feature>
<evidence type="ECO:0000256" key="1">
    <source>
        <dbReference type="SAM" id="MobiDB-lite"/>
    </source>
</evidence>
<dbReference type="Proteomes" id="UP000465622">
    <property type="component" value="Chromosome"/>
</dbReference>
<gene>
    <name evidence="3" type="ORF">MMAGJ_29080</name>
</gene>
<evidence type="ECO:0000256" key="2">
    <source>
        <dbReference type="SAM" id="Phobius"/>
    </source>
</evidence>
<dbReference type="RefSeq" id="WP_051578633.1">
    <property type="nucleotide sequence ID" value="NZ_AP022567.1"/>
</dbReference>